<keyword evidence="2" id="KW-1133">Transmembrane helix</keyword>
<dbReference type="AlphaFoldDB" id="A0AAD8QEE1"/>
<gene>
    <name evidence="3" type="ORF">QYE76_017522</name>
</gene>
<keyword evidence="4" id="KW-1185">Reference proteome</keyword>
<dbReference type="PROSITE" id="PS51257">
    <property type="entry name" value="PROKAR_LIPOPROTEIN"/>
    <property type="match status" value="1"/>
</dbReference>
<protein>
    <submittedName>
        <fullName evidence="3">Uncharacterized protein</fullName>
    </submittedName>
</protein>
<evidence type="ECO:0000313" key="4">
    <source>
        <dbReference type="Proteomes" id="UP001231189"/>
    </source>
</evidence>
<organism evidence="3 4">
    <name type="scientific">Lolium multiflorum</name>
    <name type="common">Italian ryegrass</name>
    <name type="synonym">Lolium perenne subsp. multiflorum</name>
    <dbReference type="NCBI Taxonomy" id="4521"/>
    <lineage>
        <taxon>Eukaryota</taxon>
        <taxon>Viridiplantae</taxon>
        <taxon>Streptophyta</taxon>
        <taxon>Embryophyta</taxon>
        <taxon>Tracheophyta</taxon>
        <taxon>Spermatophyta</taxon>
        <taxon>Magnoliopsida</taxon>
        <taxon>Liliopsida</taxon>
        <taxon>Poales</taxon>
        <taxon>Poaceae</taxon>
        <taxon>BOP clade</taxon>
        <taxon>Pooideae</taxon>
        <taxon>Poodae</taxon>
        <taxon>Poeae</taxon>
        <taxon>Poeae Chloroplast Group 2 (Poeae type)</taxon>
        <taxon>Loliodinae</taxon>
        <taxon>Loliinae</taxon>
        <taxon>Lolium</taxon>
    </lineage>
</organism>
<comment type="caution">
    <text evidence="3">The sequence shown here is derived from an EMBL/GenBank/DDBJ whole genome shotgun (WGS) entry which is preliminary data.</text>
</comment>
<keyword evidence="2" id="KW-0812">Transmembrane</keyword>
<proteinExistence type="predicted"/>
<evidence type="ECO:0000313" key="3">
    <source>
        <dbReference type="EMBL" id="KAK1601141.1"/>
    </source>
</evidence>
<keyword evidence="2" id="KW-0472">Membrane</keyword>
<evidence type="ECO:0000256" key="2">
    <source>
        <dbReference type="SAM" id="Phobius"/>
    </source>
</evidence>
<dbReference type="Proteomes" id="UP001231189">
    <property type="component" value="Unassembled WGS sequence"/>
</dbReference>
<accession>A0AAD8QEE1</accession>
<dbReference type="EMBL" id="JAUUTY010000503">
    <property type="protein sequence ID" value="KAK1601141.1"/>
    <property type="molecule type" value="Genomic_DNA"/>
</dbReference>
<feature type="region of interest" description="Disordered" evidence="1">
    <location>
        <begin position="231"/>
        <end position="281"/>
    </location>
</feature>
<reference evidence="3" key="1">
    <citation type="submission" date="2023-07" db="EMBL/GenBank/DDBJ databases">
        <title>A chromosome-level genome assembly of Lolium multiflorum.</title>
        <authorList>
            <person name="Chen Y."/>
            <person name="Copetti D."/>
            <person name="Kolliker R."/>
            <person name="Studer B."/>
        </authorList>
    </citation>
    <scope>NUCLEOTIDE SEQUENCE</scope>
    <source>
        <strain evidence="3">02402/16</strain>
        <tissue evidence="3">Leaf</tissue>
    </source>
</reference>
<name>A0AAD8QEE1_LOLMU</name>
<feature type="transmembrane region" description="Helical" evidence="2">
    <location>
        <begin position="12"/>
        <end position="32"/>
    </location>
</feature>
<feature type="compositionally biased region" description="Basic and acidic residues" evidence="1">
    <location>
        <begin position="251"/>
        <end position="264"/>
    </location>
</feature>
<sequence length="281" mass="29489">MGGLKAASPSPAVAMAMACVVASEVATVLAVMRRNVRWAGVRYGGDDGGGGGADDEYLDHPLIAGLKSLRRRAASCGTRCPAGDPLLYLRPFLDVVRSDETGAPITGAALSSLHKILSLDLVAPSPGVADAMGAVVDAVTGCRFEVTDPASEEAVLARVLQVLLACVRGRAALALANRHVCAIVSTFFRVVQQASTKEELLQRVSRQTIGLAGCVEHHTDVAGHVLLTNPRTSPAAGRSPQALVVVGEGGGGRERRPFERREGADGEVADFRQPWRAARRR</sequence>
<evidence type="ECO:0000256" key="1">
    <source>
        <dbReference type="SAM" id="MobiDB-lite"/>
    </source>
</evidence>